<keyword evidence="4 8" id="KW-0521">NADP</keyword>
<evidence type="ECO:0000259" key="11">
    <source>
        <dbReference type="Pfam" id="PF18317"/>
    </source>
</evidence>
<dbReference type="GO" id="GO:0019632">
    <property type="term" value="P:shikimate metabolic process"/>
    <property type="evidence" value="ECO:0007669"/>
    <property type="project" value="InterPro"/>
</dbReference>
<dbReference type="AlphaFoldDB" id="A0A7C2ANP4"/>
<keyword evidence="3 8" id="KW-0028">Amino-acid biosynthesis</keyword>
<feature type="binding site" evidence="8">
    <location>
        <position position="88"/>
    </location>
    <ligand>
        <name>shikimate</name>
        <dbReference type="ChEBI" id="CHEBI:36208"/>
    </ligand>
</feature>
<evidence type="ECO:0000256" key="1">
    <source>
        <dbReference type="ARBA" id="ARBA00004871"/>
    </source>
</evidence>
<evidence type="ECO:0000256" key="3">
    <source>
        <dbReference type="ARBA" id="ARBA00022605"/>
    </source>
</evidence>
<evidence type="ECO:0000256" key="2">
    <source>
        <dbReference type="ARBA" id="ARBA00012962"/>
    </source>
</evidence>
<dbReference type="GO" id="GO:0009073">
    <property type="term" value="P:aromatic amino acid family biosynthetic process"/>
    <property type="evidence" value="ECO:0007669"/>
    <property type="project" value="UniProtKB-KW"/>
</dbReference>
<dbReference type="InterPro" id="IPR011342">
    <property type="entry name" value="Shikimate_DH"/>
</dbReference>
<dbReference type="PANTHER" id="PTHR21089">
    <property type="entry name" value="SHIKIMATE DEHYDROGENASE"/>
    <property type="match status" value="1"/>
</dbReference>
<evidence type="ECO:0000256" key="5">
    <source>
        <dbReference type="ARBA" id="ARBA00023002"/>
    </source>
</evidence>
<name>A0A7C2ANP4_9GAMM</name>
<evidence type="ECO:0000256" key="4">
    <source>
        <dbReference type="ARBA" id="ARBA00022857"/>
    </source>
</evidence>
<dbReference type="Pfam" id="PF08501">
    <property type="entry name" value="Shikimate_dh_N"/>
    <property type="match status" value="1"/>
</dbReference>
<comment type="pathway">
    <text evidence="1 8">Metabolic intermediate biosynthesis; chorismate biosynthesis; chorismate from D-erythrose 4-phosphate and phosphoenolpyruvate: step 4/7.</text>
</comment>
<keyword evidence="5 8" id="KW-0560">Oxidoreductase</keyword>
<dbReference type="NCBIfam" id="NF001310">
    <property type="entry name" value="PRK00258.1-2"/>
    <property type="match status" value="1"/>
</dbReference>
<dbReference type="EC" id="1.1.1.25" evidence="2 8"/>
<dbReference type="UniPathway" id="UPA00053">
    <property type="reaction ID" value="UER00087"/>
</dbReference>
<dbReference type="InterPro" id="IPR013708">
    <property type="entry name" value="Shikimate_DH-bd_N"/>
</dbReference>
<organism evidence="12">
    <name type="scientific">Methylophaga aminisulfidivorans</name>
    <dbReference type="NCBI Taxonomy" id="230105"/>
    <lineage>
        <taxon>Bacteria</taxon>
        <taxon>Pseudomonadati</taxon>
        <taxon>Pseudomonadota</taxon>
        <taxon>Gammaproteobacteria</taxon>
        <taxon>Thiotrichales</taxon>
        <taxon>Piscirickettsiaceae</taxon>
        <taxon>Methylophaga</taxon>
    </lineage>
</organism>
<feature type="binding site" evidence="8">
    <location>
        <begin position="15"/>
        <end position="17"/>
    </location>
    <ligand>
        <name>shikimate</name>
        <dbReference type="ChEBI" id="CHEBI:36208"/>
    </ligand>
</feature>
<sequence>MTDKYAVIGHPIGHSKSPFIHSEFANQCEQDMEYTAIEVPLDGLEPSLKQLRDILKLKGINITVPFKEQAWALANTLSERAKRAGAINTLIFNSDGTMHGDNTDGAGLCRDLLNHHVELKDQRILILGAGGAARGVIQPLLSQQPQAVVIANRTIDKATQLADAFSDMGNITGGGFDDITGQFDLIINATSASLQGEVPALSARILSPDTSCYDMMYGEKDTAFIRWAKQHGVKKTMDGLGMLIEQAAEAFFLWRHEKPDTQAVIKLLKKA</sequence>
<gene>
    <name evidence="8" type="primary">aroE</name>
    <name evidence="12" type="ORF">ENI26_04375</name>
</gene>
<feature type="binding site" evidence="8">
    <location>
        <position position="246"/>
    </location>
    <ligand>
        <name>shikimate</name>
        <dbReference type="ChEBI" id="CHEBI:36208"/>
    </ligand>
</feature>
<dbReference type="GO" id="GO:0050661">
    <property type="term" value="F:NADP binding"/>
    <property type="evidence" value="ECO:0007669"/>
    <property type="project" value="InterPro"/>
</dbReference>
<dbReference type="PANTHER" id="PTHR21089:SF1">
    <property type="entry name" value="BIFUNCTIONAL 3-DEHYDROQUINATE DEHYDRATASE_SHIKIMATE DEHYDROGENASE, CHLOROPLASTIC"/>
    <property type="match status" value="1"/>
</dbReference>
<evidence type="ECO:0000256" key="8">
    <source>
        <dbReference type="HAMAP-Rule" id="MF_00222"/>
    </source>
</evidence>
<feature type="active site" description="Proton acceptor" evidence="8">
    <location>
        <position position="67"/>
    </location>
</feature>
<comment type="subunit">
    <text evidence="8">Homodimer.</text>
</comment>
<feature type="binding site" evidence="8">
    <location>
        <begin position="128"/>
        <end position="132"/>
    </location>
    <ligand>
        <name>NADP(+)</name>
        <dbReference type="ChEBI" id="CHEBI:58349"/>
    </ligand>
</feature>
<dbReference type="Gene3D" id="3.40.50.720">
    <property type="entry name" value="NAD(P)-binding Rossmann-like Domain"/>
    <property type="match status" value="1"/>
</dbReference>
<dbReference type="SUPFAM" id="SSF53223">
    <property type="entry name" value="Aminoacid dehydrogenase-like, N-terminal domain"/>
    <property type="match status" value="1"/>
</dbReference>
<dbReference type="CDD" id="cd01065">
    <property type="entry name" value="NAD_bind_Shikimate_DH"/>
    <property type="match status" value="1"/>
</dbReference>
<dbReference type="Proteomes" id="UP000886384">
    <property type="component" value="Unassembled WGS sequence"/>
</dbReference>
<evidence type="ECO:0000256" key="7">
    <source>
        <dbReference type="ARBA" id="ARBA00049442"/>
    </source>
</evidence>
<dbReference type="InterPro" id="IPR022893">
    <property type="entry name" value="Shikimate_DH_fam"/>
</dbReference>
<protein>
    <recommendedName>
        <fullName evidence="2 8">Shikimate dehydrogenase (NADP(+))</fullName>
        <shortName evidence="8">SDH</shortName>
        <ecNumber evidence="2 8">1.1.1.25</ecNumber>
    </recommendedName>
</protein>
<dbReference type="SUPFAM" id="SSF51735">
    <property type="entry name" value="NAD(P)-binding Rossmann-fold domains"/>
    <property type="match status" value="1"/>
</dbReference>
<dbReference type="InterPro" id="IPR036291">
    <property type="entry name" value="NAD(P)-bd_dom_sf"/>
</dbReference>
<dbReference type="Pfam" id="PF18317">
    <property type="entry name" value="SDH_C"/>
    <property type="match status" value="1"/>
</dbReference>
<evidence type="ECO:0000259" key="9">
    <source>
        <dbReference type="Pfam" id="PF01488"/>
    </source>
</evidence>
<evidence type="ECO:0000313" key="12">
    <source>
        <dbReference type="EMBL" id="HEC73594.1"/>
    </source>
</evidence>
<dbReference type="InterPro" id="IPR041121">
    <property type="entry name" value="SDH_C"/>
</dbReference>
<comment type="catalytic activity">
    <reaction evidence="7 8">
        <text>shikimate + NADP(+) = 3-dehydroshikimate + NADPH + H(+)</text>
        <dbReference type="Rhea" id="RHEA:17737"/>
        <dbReference type="ChEBI" id="CHEBI:15378"/>
        <dbReference type="ChEBI" id="CHEBI:16630"/>
        <dbReference type="ChEBI" id="CHEBI:36208"/>
        <dbReference type="ChEBI" id="CHEBI:57783"/>
        <dbReference type="ChEBI" id="CHEBI:58349"/>
        <dbReference type="EC" id="1.1.1.25"/>
    </reaction>
</comment>
<feature type="binding site" evidence="8">
    <location>
        <position position="215"/>
    </location>
    <ligand>
        <name>NADP(+)</name>
        <dbReference type="ChEBI" id="CHEBI:58349"/>
    </ligand>
</feature>
<reference evidence="12" key="1">
    <citation type="journal article" date="2020" name="mSystems">
        <title>Genome- and Community-Level Interaction Insights into Carbon Utilization and Element Cycling Functions of Hydrothermarchaeota in Hydrothermal Sediment.</title>
        <authorList>
            <person name="Zhou Z."/>
            <person name="Liu Y."/>
            <person name="Xu W."/>
            <person name="Pan J."/>
            <person name="Luo Z.H."/>
            <person name="Li M."/>
        </authorList>
    </citation>
    <scope>NUCLEOTIDE SEQUENCE [LARGE SCALE GENOMIC DNA]</scope>
    <source>
        <strain evidence="12">HyVt-380</strain>
    </source>
</reference>
<comment type="similarity">
    <text evidence="8">Belongs to the shikimate dehydrogenase family.</text>
</comment>
<feature type="binding site" evidence="8">
    <location>
        <begin position="152"/>
        <end position="157"/>
    </location>
    <ligand>
        <name>NADP(+)</name>
        <dbReference type="ChEBI" id="CHEBI:58349"/>
    </ligand>
</feature>
<comment type="function">
    <text evidence="8">Involved in the biosynthesis of the chorismate, which leads to the biosynthesis of aromatic amino acids. Catalyzes the reversible NADPH linked reduction of 3-dehydroshikimate (DHSA) to yield shikimate (SA).</text>
</comment>
<dbReference type="EMBL" id="DRHY01000091">
    <property type="protein sequence ID" value="HEC73594.1"/>
    <property type="molecule type" value="Genomic_DNA"/>
</dbReference>
<evidence type="ECO:0000259" key="10">
    <source>
        <dbReference type="Pfam" id="PF08501"/>
    </source>
</evidence>
<accession>A0A7C2ANP4</accession>
<feature type="binding site" evidence="8">
    <location>
        <position position="79"/>
    </location>
    <ligand>
        <name>NADP(+)</name>
        <dbReference type="ChEBI" id="CHEBI:58349"/>
    </ligand>
</feature>
<feature type="binding site" evidence="8">
    <location>
        <position position="217"/>
    </location>
    <ligand>
        <name>shikimate</name>
        <dbReference type="ChEBI" id="CHEBI:36208"/>
    </ligand>
</feature>
<feature type="domain" description="Quinate/shikimate 5-dehydrogenase/glutamyl-tRNA reductase" evidence="9">
    <location>
        <begin position="117"/>
        <end position="193"/>
    </location>
</feature>
<dbReference type="GO" id="GO:0009423">
    <property type="term" value="P:chorismate biosynthetic process"/>
    <property type="evidence" value="ECO:0007669"/>
    <property type="project" value="UniProtKB-UniRule"/>
</dbReference>
<feature type="domain" description="SDH C-terminal" evidence="11">
    <location>
        <begin position="239"/>
        <end position="268"/>
    </location>
</feature>
<feature type="domain" description="Shikimate dehydrogenase substrate binding N-terminal" evidence="10">
    <location>
        <begin position="7"/>
        <end position="90"/>
    </location>
</feature>
<feature type="binding site" evidence="8">
    <location>
        <position position="63"/>
    </location>
    <ligand>
        <name>shikimate</name>
        <dbReference type="ChEBI" id="CHEBI:36208"/>
    </ligand>
</feature>
<dbReference type="GO" id="GO:0005829">
    <property type="term" value="C:cytosol"/>
    <property type="evidence" value="ECO:0007669"/>
    <property type="project" value="TreeGrafter"/>
</dbReference>
<feature type="binding site" evidence="8">
    <location>
        <position position="239"/>
    </location>
    <ligand>
        <name>NADP(+)</name>
        <dbReference type="ChEBI" id="CHEBI:58349"/>
    </ligand>
</feature>
<proteinExistence type="inferred from homology"/>
<comment type="caution">
    <text evidence="12">The sequence shown here is derived from an EMBL/GenBank/DDBJ whole genome shotgun (WGS) entry which is preliminary data.</text>
</comment>
<dbReference type="FunFam" id="3.40.50.720:FF:000104">
    <property type="entry name" value="Shikimate dehydrogenase (NADP(+))"/>
    <property type="match status" value="1"/>
</dbReference>
<dbReference type="InterPro" id="IPR006151">
    <property type="entry name" value="Shikm_DH/Glu-tRNA_Rdtase"/>
</dbReference>
<dbReference type="GO" id="GO:0004764">
    <property type="term" value="F:shikimate 3-dehydrogenase (NADP+) activity"/>
    <property type="evidence" value="ECO:0007669"/>
    <property type="project" value="UniProtKB-UniRule"/>
</dbReference>
<dbReference type="Pfam" id="PF01488">
    <property type="entry name" value="Shikimate_DH"/>
    <property type="match status" value="1"/>
</dbReference>
<dbReference type="GO" id="GO:0008652">
    <property type="term" value="P:amino acid biosynthetic process"/>
    <property type="evidence" value="ECO:0007669"/>
    <property type="project" value="UniProtKB-KW"/>
</dbReference>
<dbReference type="InterPro" id="IPR046346">
    <property type="entry name" value="Aminoacid_DH-like_N_sf"/>
</dbReference>
<dbReference type="HAMAP" id="MF_00222">
    <property type="entry name" value="Shikimate_DH_AroE"/>
    <property type="match status" value="1"/>
</dbReference>
<feature type="binding site" evidence="8">
    <location>
        <position position="104"/>
    </location>
    <ligand>
        <name>shikimate</name>
        <dbReference type="ChEBI" id="CHEBI:36208"/>
    </ligand>
</feature>
<evidence type="ECO:0000256" key="6">
    <source>
        <dbReference type="ARBA" id="ARBA00023141"/>
    </source>
</evidence>
<dbReference type="FunFam" id="3.40.50.10860:FF:000006">
    <property type="entry name" value="Shikimate dehydrogenase (NADP(+))"/>
    <property type="match status" value="1"/>
</dbReference>
<keyword evidence="6 8" id="KW-0057">Aromatic amino acid biosynthesis</keyword>
<dbReference type="NCBIfam" id="TIGR00507">
    <property type="entry name" value="aroE"/>
    <property type="match status" value="1"/>
</dbReference>
<dbReference type="Gene3D" id="3.40.50.10860">
    <property type="entry name" value="Leucine Dehydrogenase, chain A, domain 1"/>
    <property type="match status" value="1"/>
</dbReference>